<keyword evidence="11" id="KW-0648">Protein biosynthesis</keyword>
<evidence type="ECO:0000256" key="6">
    <source>
        <dbReference type="ARBA" id="ARBA00023015"/>
    </source>
</evidence>
<organism evidence="11 12">
    <name type="scientific">Haloferax volcanii (strain ATCC 29605 / DSM 3757 / JCM 8879 / NBRC 14742 / NCIMB 2012 / VKM B-1768 / DS2)</name>
    <name type="common">Halobacterium volcanii</name>
    <dbReference type="NCBI Taxonomy" id="309800"/>
    <lineage>
        <taxon>Archaea</taxon>
        <taxon>Methanobacteriati</taxon>
        <taxon>Methanobacteriota</taxon>
        <taxon>Stenosarchaea group</taxon>
        <taxon>Halobacteria</taxon>
        <taxon>Halobacteriales</taxon>
        <taxon>Haloferacaceae</taxon>
        <taxon>Haloferax</taxon>
    </lineage>
</organism>
<evidence type="ECO:0000256" key="7">
    <source>
        <dbReference type="ARBA" id="ARBA00023163"/>
    </source>
</evidence>
<feature type="domain" description="Cyclin-like" evidence="10">
    <location>
        <begin position="141"/>
        <end position="222"/>
    </location>
</feature>
<evidence type="ECO:0000256" key="9">
    <source>
        <dbReference type="SAM" id="MobiDB-lite"/>
    </source>
</evidence>
<gene>
    <name evidence="8" type="primary">tfb</name>
    <name evidence="11" type="ORF">C498_00105</name>
</gene>
<dbReference type="InterPro" id="IPR036915">
    <property type="entry name" value="Cyclin-like_sf"/>
</dbReference>
<dbReference type="InterPro" id="IPR013763">
    <property type="entry name" value="Cyclin-like_dom"/>
</dbReference>
<feature type="binding site" evidence="8">
    <location>
        <position position="51"/>
    </location>
    <ligand>
        <name>Zn(2+)</name>
        <dbReference type="ChEBI" id="CHEBI:29105"/>
    </ligand>
</feature>
<evidence type="ECO:0000256" key="8">
    <source>
        <dbReference type="HAMAP-Rule" id="MF_00383"/>
    </source>
</evidence>
<keyword evidence="6 8" id="KW-0805">Transcription regulation</keyword>
<feature type="domain" description="Cyclin-like" evidence="10">
    <location>
        <begin position="235"/>
        <end position="319"/>
    </location>
</feature>
<dbReference type="SMART" id="SM00385">
    <property type="entry name" value="CYCLIN"/>
    <property type="match status" value="2"/>
</dbReference>
<dbReference type="PANTHER" id="PTHR11618:SF13">
    <property type="entry name" value="TRANSCRIPTION INITIATION FACTOR IIB"/>
    <property type="match status" value="1"/>
</dbReference>
<evidence type="ECO:0000256" key="1">
    <source>
        <dbReference type="ARBA" id="ARBA00010857"/>
    </source>
</evidence>
<name>L9VNP4_HALVD</name>
<dbReference type="HAMAP" id="MF_00383">
    <property type="entry name" value="TF2B_arch"/>
    <property type="match status" value="1"/>
</dbReference>
<dbReference type="SUPFAM" id="SSF47954">
    <property type="entry name" value="Cyclin-like"/>
    <property type="match status" value="2"/>
</dbReference>
<reference evidence="12" key="1">
    <citation type="submission" date="2012-11" db="EMBL/GenBank/DDBJ databases">
        <authorList>
            <person name="Becker E.A."/>
            <person name="Seitzer P."/>
            <person name="Tritt A."/>
            <person name="Larsen D."/>
            <person name="Yao A."/>
            <person name="Wu D."/>
            <person name="Darling A."/>
            <person name="Eisen J.A."/>
            <person name="Facciotti M.T."/>
        </authorList>
    </citation>
    <scope>NUCLEOTIDE SEQUENCE [LARGE SCALE GENOMIC DNA]</scope>
    <source>
        <strain evidence="12">ATCC 29605 / DSM 3757 / JCM 8879 / NBRC 14742 / NCIMB 2012 / VKM B-1768 / DS2</strain>
    </source>
</reference>
<feature type="repeat" description="2" evidence="8">
    <location>
        <begin position="235"/>
        <end position="316"/>
    </location>
</feature>
<keyword evidence="4" id="KW-0863">Zinc-finger</keyword>
<feature type="region of interest" description="Disordered" evidence="9">
    <location>
        <begin position="65"/>
        <end position="89"/>
    </location>
</feature>
<keyword evidence="2 8" id="KW-0479">Metal-binding</keyword>
<dbReference type="Gene3D" id="1.10.472.10">
    <property type="entry name" value="Cyclin-like"/>
    <property type="match status" value="1"/>
</dbReference>
<feature type="binding site" evidence="8">
    <location>
        <position position="54"/>
    </location>
    <ligand>
        <name>Zn(2+)</name>
        <dbReference type="ChEBI" id="CHEBI:29105"/>
    </ligand>
</feature>
<accession>L9VNP4</accession>
<comment type="caution">
    <text evidence="11">The sequence shown here is derived from an EMBL/GenBank/DDBJ whole genome shotgun (WGS) entry which is preliminary data.</text>
</comment>
<evidence type="ECO:0000313" key="12">
    <source>
        <dbReference type="Proteomes" id="UP000011532"/>
    </source>
</evidence>
<dbReference type="EMBL" id="AOHU01000014">
    <property type="protein sequence ID" value="ELY38840.1"/>
    <property type="molecule type" value="Genomic_DNA"/>
</dbReference>
<feature type="binding site" evidence="8">
    <location>
        <position position="35"/>
    </location>
    <ligand>
        <name>Zn(2+)</name>
        <dbReference type="ChEBI" id="CHEBI:29105"/>
    </ligand>
</feature>
<dbReference type="Pfam" id="PF00382">
    <property type="entry name" value="TFIIB"/>
    <property type="match status" value="2"/>
</dbReference>
<dbReference type="GO" id="GO:0070897">
    <property type="term" value="P:transcription preinitiation complex assembly"/>
    <property type="evidence" value="ECO:0007669"/>
    <property type="project" value="InterPro"/>
</dbReference>
<evidence type="ECO:0000259" key="10">
    <source>
        <dbReference type="SMART" id="SM00385"/>
    </source>
</evidence>
<dbReference type="GO" id="GO:0008270">
    <property type="term" value="F:zinc ion binding"/>
    <property type="evidence" value="ECO:0007669"/>
    <property type="project" value="UniProtKB-UniRule"/>
</dbReference>
<evidence type="ECO:0000256" key="3">
    <source>
        <dbReference type="ARBA" id="ARBA00022737"/>
    </source>
</evidence>
<keyword evidence="3 8" id="KW-0677">Repeat</keyword>
<protein>
    <recommendedName>
        <fullName evidence="8">Transcription initiation factor IIB</fullName>
        <shortName evidence="8">TFIIB</shortName>
    </recommendedName>
</protein>
<dbReference type="PRINTS" id="PR00685">
    <property type="entry name" value="TIFACTORIIB"/>
</dbReference>
<dbReference type="InterPro" id="IPR013150">
    <property type="entry name" value="TFIIB_cyclin"/>
</dbReference>
<reference evidence="11 12" key="2">
    <citation type="journal article" date="2014" name="PLoS Genet.">
        <title>Phylogenetically driven sequencing of extremely halophilic archaea reveals strategies for static and dynamic osmo-response.</title>
        <authorList>
            <person name="Becker E.A."/>
            <person name="Seitzer P.M."/>
            <person name="Tritt A."/>
            <person name="Larsen D."/>
            <person name="Krusor M."/>
            <person name="Yao A.I."/>
            <person name="Wu D."/>
            <person name="Madern D."/>
            <person name="Eisen J.A."/>
            <person name="Darling A.E."/>
            <person name="Facciotti M.T."/>
        </authorList>
    </citation>
    <scope>NUCLEOTIDE SEQUENCE [LARGE SCALE GENOMIC DNA]</scope>
    <source>
        <strain evidence="12">ATCC 29605 / DSM 3757 / JCM 8879 / NBRC 14742 / NCIMB 2012 / VKM B-1768 / DS2</strain>
    </source>
</reference>
<comment type="similarity">
    <text evidence="1 8">Belongs to the TFIIB family.</text>
</comment>
<comment type="function">
    <text evidence="8">Stabilizes TBP binding to an archaeal box-A promoter. Also responsible for recruiting RNA polymerase II to the pre-initiation complex (DNA-TBP-TFIIB).</text>
</comment>
<feature type="binding site" evidence="8">
    <location>
        <position position="38"/>
    </location>
    <ligand>
        <name>Zn(2+)</name>
        <dbReference type="ChEBI" id="CHEBI:29105"/>
    </ligand>
</feature>
<dbReference type="GO" id="GO:0017025">
    <property type="term" value="F:TBP-class protein binding"/>
    <property type="evidence" value="ECO:0007669"/>
    <property type="project" value="InterPro"/>
</dbReference>
<dbReference type="GO" id="GO:0003743">
    <property type="term" value="F:translation initiation factor activity"/>
    <property type="evidence" value="ECO:0007669"/>
    <property type="project" value="UniProtKB-KW"/>
</dbReference>
<dbReference type="SUPFAM" id="SSF57783">
    <property type="entry name" value="Zinc beta-ribbon"/>
    <property type="match status" value="1"/>
</dbReference>
<dbReference type="Proteomes" id="UP000011532">
    <property type="component" value="Unassembled WGS sequence"/>
</dbReference>
<dbReference type="PATRIC" id="fig|309800.29.peg.8"/>
<evidence type="ECO:0000256" key="5">
    <source>
        <dbReference type="ARBA" id="ARBA00022833"/>
    </source>
</evidence>
<keyword evidence="5 8" id="KW-0862">Zinc</keyword>
<feature type="repeat" description="1" evidence="8">
    <location>
        <begin position="141"/>
        <end position="224"/>
    </location>
</feature>
<evidence type="ECO:0000256" key="2">
    <source>
        <dbReference type="ARBA" id="ARBA00022723"/>
    </source>
</evidence>
<proteinExistence type="inferred from homology"/>
<dbReference type="InterPro" id="IPR023484">
    <property type="entry name" value="TFIIB_arc"/>
</dbReference>
<dbReference type="PANTHER" id="PTHR11618">
    <property type="entry name" value="TRANSCRIPTION INITIATION FACTOR IIB-RELATED"/>
    <property type="match status" value="1"/>
</dbReference>
<dbReference type="InterPro" id="IPR013137">
    <property type="entry name" value="Znf_TFIIB"/>
</dbReference>
<dbReference type="InterPro" id="IPR000812">
    <property type="entry name" value="TFIIB"/>
</dbReference>
<dbReference type="Pfam" id="PF08271">
    <property type="entry name" value="Zn_Ribbon_TF"/>
    <property type="match status" value="1"/>
</dbReference>
<keyword evidence="7 8" id="KW-0804">Transcription</keyword>
<dbReference type="AlphaFoldDB" id="L9VNP4"/>
<keyword evidence="11" id="KW-0396">Initiation factor</keyword>
<dbReference type="GO" id="GO:0097550">
    <property type="term" value="C:transcription preinitiation complex"/>
    <property type="evidence" value="ECO:0007669"/>
    <property type="project" value="TreeGrafter"/>
</dbReference>
<evidence type="ECO:0000256" key="4">
    <source>
        <dbReference type="ARBA" id="ARBA00022771"/>
    </source>
</evidence>
<dbReference type="GO" id="GO:0003700">
    <property type="term" value="F:DNA-binding transcription factor activity"/>
    <property type="evidence" value="ECO:0007669"/>
    <property type="project" value="UniProtKB-UniRule"/>
</dbReference>
<sequence>MRGADETPRELPMATRHIYETGFDEDVSNDGTTPCPECKGEVRTNSVETVCEDCGLVIDEQRIDHGPEWRAHDQDQRKRTGAPLTAARHDRGLSTEIGRWKDANGNELSGRKRQRLSRMRREQTRGRFQSKAERNLAHGLGEVRRIASVLELSGSVRDQACQLFRSAQTEDLLRGRSIEAIAAASIYGACRCNGHSRLLDDVVDAARVEQSRVANAYKTLNTELGLPTQPVRPSEFIPRLASELDVPAYIRQRARRLAEQSESSGAASGVKPSGFAAACLYKAGREEGRWLTQAEVAEVASVTATTIRSHRDTLKELTG</sequence>
<dbReference type="Gene3D" id="1.10.472.170">
    <property type="match status" value="1"/>
</dbReference>
<feature type="compositionally biased region" description="Basic and acidic residues" evidence="9">
    <location>
        <begin position="65"/>
        <end position="78"/>
    </location>
</feature>
<evidence type="ECO:0000313" key="11">
    <source>
        <dbReference type="EMBL" id="ELY38840.1"/>
    </source>
</evidence>